<dbReference type="PANTHER" id="PTHR43756:SF5">
    <property type="entry name" value="CHOLINE MONOOXYGENASE, CHLOROPLASTIC"/>
    <property type="match status" value="1"/>
</dbReference>
<dbReference type="CDD" id="cd00680">
    <property type="entry name" value="RHO_alpha_C"/>
    <property type="match status" value="1"/>
</dbReference>
<dbReference type="GO" id="GO:0016491">
    <property type="term" value="F:oxidoreductase activity"/>
    <property type="evidence" value="ECO:0007669"/>
    <property type="project" value="UniProtKB-KW"/>
</dbReference>
<dbReference type="SUPFAM" id="SSF55961">
    <property type="entry name" value="Bet v1-like"/>
    <property type="match status" value="1"/>
</dbReference>
<dbReference type="GO" id="GO:0005506">
    <property type="term" value="F:iron ion binding"/>
    <property type="evidence" value="ECO:0007669"/>
    <property type="project" value="InterPro"/>
</dbReference>
<name>A0A3S0XLR2_9PROT</name>
<dbReference type="RefSeq" id="WP_127000010.1">
    <property type="nucleotide sequence ID" value="NZ_JBNPXW010000012.1"/>
</dbReference>
<evidence type="ECO:0000256" key="4">
    <source>
        <dbReference type="ARBA" id="ARBA00023002"/>
    </source>
</evidence>
<dbReference type="Gene3D" id="2.102.10.10">
    <property type="entry name" value="Rieske [2Fe-2S] iron-sulphur domain"/>
    <property type="match status" value="1"/>
</dbReference>
<evidence type="ECO:0000259" key="7">
    <source>
        <dbReference type="PROSITE" id="PS51296"/>
    </source>
</evidence>
<feature type="domain" description="Rieske" evidence="7">
    <location>
        <begin position="42"/>
        <end position="151"/>
    </location>
</feature>
<dbReference type="Gene3D" id="3.90.380.10">
    <property type="entry name" value="Naphthalene 1,2-dioxygenase Alpha Subunit, Chain A, domain 1"/>
    <property type="match status" value="1"/>
</dbReference>
<evidence type="ECO:0000256" key="5">
    <source>
        <dbReference type="ARBA" id="ARBA00023004"/>
    </source>
</evidence>
<dbReference type="PANTHER" id="PTHR43756">
    <property type="entry name" value="CHOLINE MONOOXYGENASE, CHLOROPLASTIC"/>
    <property type="match status" value="1"/>
</dbReference>
<dbReference type="InterPro" id="IPR036922">
    <property type="entry name" value="Rieske_2Fe-2S_sf"/>
</dbReference>
<dbReference type="Proteomes" id="UP000280346">
    <property type="component" value="Unassembled WGS sequence"/>
</dbReference>
<dbReference type="OrthoDB" id="7456916at2"/>
<gene>
    <name evidence="8" type="ORF">EJ913_17080</name>
</gene>
<reference evidence="8 9" key="1">
    <citation type="submission" date="2018-12" db="EMBL/GenBank/DDBJ databases">
        <authorList>
            <person name="Yang Y."/>
        </authorList>
    </citation>
    <scope>NUCLEOTIDE SEQUENCE [LARGE SCALE GENOMIC DNA]</scope>
    <source>
        <strain evidence="8 9">GSF71</strain>
    </source>
</reference>
<dbReference type="Pfam" id="PF00848">
    <property type="entry name" value="Ring_hydroxyl_A"/>
    <property type="match status" value="1"/>
</dbReference>
<evidence type="ECO:0000256" key="6">
    <source>
        <dbReference type="ARBA" id="ARBA00023014"/>
    </source>
</evidence>
<evidence type="ECO:0000256" key="2">
    <source>
        <dbReference type="ARBA" id="ARBA00022714"/>
    </source>
</evidence>
<protein>
    <submittedName>
        <fullName evidence="8">(2Fe-2S)-binding protein</fullName>
    </submittedName>
</protein>
<dbReference type="InterPro" id="IPR017941">
    <property type="entry name" value="Rieske_2Fe-2S"/>
</dbReference>
<evidence type="ECO:0000256" key="3">
    <source>
        <dbReference type="ARBA" id="ARBA00022723"/>
    </source>
</evidence>
<dbReference type="SUPFAM" id="SSF50022">
    <property type="entry name" value="ISP domain"/>
    <property type="match status" value="1"/>
</dbReference>
<proteinExistence type="predicted"/>
<accession>A0A3S0XLR2</accession>
<evidence type="ECO:0000313" key="9">
    <source>
        <dbReference type="Proteomes" id="UP000280346"/>
    </source>
</evidence>
<dbReference type="AlphaFoldDB" id="A0A3S0XLR2"/>
<dbReference type="Pfam" id="PF00355">
    <property type="entry name" value="Rieske"/>
    <property type="match status" value="1"/>
</dbReference>
<keyword evidence="6" id="KW-0411">Iron-sulfur</keyword>
<comment type="caution">
    <text evidence="8">The sequence shown here is derived from an EMBL/GenBank/DDBJ whole genome shotgun (WGS) entry which is preliminary data.</text>
</comment>
<keyword evidence="3" id="KW-0479">Metal-binding</keyword>
<keyword evidence="9" id="KW-1185">Reference proteome</keyword>
<sequence>MDNSPRAPGFAPAKAVPGIPPAAYHDPEVFRTEEERLFRRCWVFAGFTDDLVHHNDYLTRRIGGLDVVVQNFDGELRAFRNVCTHRFAILKREARGNGMLRCGYHGWTYDRDGVPYGIPGNEAQFSLDKAARCVRALTPVAVATCGRFVFLRVAADGPLLEDWLGVYAEVLRHASEVFVRSFDEREAVWEANWKMGVESVLEVYHADMVHPTTFRKLVKGDWRCDYDGDARGAGPHSRGVTSVSDKSARWWDGVSQRLGFRPSGSLREYDHLHIFPNLEIGFTRGAVMSVQTYDPLDPARCALRLRLFLADPAGLEGVGTAARRLIEDTARDLNVALLREDQEESEQAFRGVRQVDFPAMLGLGEERIQHFHTVWRDAMERA</sequence>
<keyword evidence="4" id="KW-0560">Oxidoreductase</keyword>
<dbReference type="PRINTS" id="PR00090">
    <property type="entry name" value="RNGDIOXGNASE"/>
</dbReference>
<comment type="cofactor">
    <cofactor evidence="1">
        <name>Fe cation</name>
        <dbReference type="ChEBI" id="CHEBI:24875"/>
    </cofactor>
</comment>
<evidence type="ECO:0000313" key="8">
    <source>
        <dbReference type="EMBL" id="RUQ68886.1"/>
    </source>
</evidence>
<keyword evidence="2" id="KW-0001">2Fe-2S</keyword>
<dbReference type="InterPro" id="IPR001663">
    <property type="entry name" value="Rng_hydr_dOase-A"/>
</dbReference>
<dbReference type="EMBL" id="RZIJ01000013">
    <property type="protein sequence ID" value="RUQ68886.1"/>
    <property type="molecule type" value="Genomic_DNA"/>
</dbReference>
<evidence type="ECO:0000256" key="1">
    <source>
        <dbReference type="ARBA" id="ARBA00001962"/>
    </source>
</evidence>
<dbReference type="PROSITE" id="PS51296">
    <property type="entry name" value="RIESKE"/>
    <property type="match status" value="1"/>
</dbReference>
<dbReference type="InterPro" id="IPR015879">
    <property type="entry name" value="Ring_hydroxy_dOase_asu_C_dom"/>
</dbReference>
<keyword evidence="5" id="KW-0408">Iron</keyword>
<dbReference type="CDD" id="cd03469">
    <property type="entry name" value="Rieske_RO_Alpha_N"/>
    <property type="match status" value="1"/>
</dbReference>
<organism evidence="8 9">
    <name type="scientific">Azospirillum doebereinerae</name>
    <dbReference type="NCBI Taxonomy" id="92933"/>
    <lineage>
        <taxon>Bacteria</taxon>
        <taxon>Pseudomonadati</taxon>
        <taxon>Pseudomonadota</taxon>
        <taxon>Alphaproteobacteria</taxon>
        <taxon>Rhodospirillales</taxon>
        <taxon>Azospirillaceae</taxon>
        <taxon>Azospirillum</taxon>
    </lineage>
</organism>
<dbReference type="GO" id="GO:0051537">
    <property type="term" value="F:2 iron, 2 sulfur cluster binding"/>
    <property type="evidence" value="ECO:0007669"/>
    <property type="project" value="UniProtKB-KW"/>
</dbReference>